<gene>
    <name evidence="2" type="ORF">PFLUV_G00171010</name>
</gene>
<feature type="region of interest" description="Disordered" evidence="1">
    <location>
        <begin position="30"/>
        <end position="265"/>
    </location>
</feature>
<reference evidence="2 3" key="1">
    <citation type="submission" date="2019-06" db="EMBL/GenBank/DDBJ databases">
        <title>A chromosome-scale genome assembly of the European perch, Perca fluviatilis.</title>
        <authorList>
            <person name="Roques C."/>
            <person name="Zahm M."/>
            <person name="Cabau C."/>
            <person name="Klopp C."/>
            <person name="Bouchez O."/>
            <person name="Donnadieu C."/>
            <person name="Kuhl H."/>
            <person name="Gislard M."/>
            <person name="Guendouz S."/>
            <person name="Journot L."/>
            <person name="Haffray P."/>
            <person name="Bestin A."/>
            <person name="Morvezen R."/>
            <person name="Feron R."/>
            <person name="Wen M."/>
            <person name="Jouanno E."/>
            <person name="Herpin A."/>
            <person name="Schartl M."/>
            <person name="Postlethwait J."/>
            <person name="Schaerlinger B."/>
            <person name="Chardard D."/>
            <person name="Lecocq T."/>
            <person name="Poncet C."/>
            <person name="Jaffrelo L."/>
            <person name="Lampietro C."/>
            <person name="Guiguen Y."/>
        </authorList>
    </citation>
    <scope>NUCLEOTIDE SEQUENCE [LARGE SCALE GENOMIC DNA]</scope>
    <source>
        <tissue evidence="2">Blood</tissue>
    </source>
</reference>
<feature type="compositionally biased region" description="Low complexity" evidence="1">
    <location>
        <begin position="159"/>
        <end position="184"/>
    </location>
</feature>
<comment type="caution">
    <text evidence="2">The sequence shown here is derived from an EMBL/GenBank/DDBJ whole genome shotgun (WGS) entry which is preliminary data.</text>
</comment>
<feature type="compositionally biased region" description="Basic residues" evidence="1">
    <location>
        <begin position="211"/>
        <end position="220"/>
    </location>
</feature>
<dbReference type="Proteomes" id="UP000465112">
    <property type="component" value="Chromosome 14"/>
</dbReference>
<feature type="compositionally biased region" description="Basic and acidic residues" evidence="1">
    <location>
        <begin position="253"/>
        <end position="265"/>
    </location>
</feature>
<name>A0A6A5DZV0_PERFL</name>
<proteinExistence type="predicted"/>
<feature type="compositionally biased region" description="Low complexity" evidence="1">
    <location>
        <begin position="51"/>
        <end position="61"/>
    </location>
</feature>
<protein>
    <submittedName>
        <fullName evidence="2">Uncharacterized protein</fullName>
    </submittedName>
</protein>
<feature type="compositionally biased region" description="Low complexity" evidence="1">
    <location>
        <begin position="98"/>
        <end position="122"/>
    </location>
</feature>
<evidence type="ECO:0000313" key="2">
    <source>
        <dbReference type="EMBL" id="KAF1381101.1"/>
    </source>
</evidence>
<evidence type="ECO:0000313" key="3">
    <source>
        <dbReference type="Proteomes" id="UP000465112"/>
    </source>
</evidence>
<keyword evidence="3" id="KW-1185">Reference proteome</keyword>
<organism evidence="2 3">
    <name type="scientific">Perca fluviatilis</name>
    <name type="common">European perch</name>
    <dbReference type="NCBI Taxonomy" id="8168"/>
    <lineage>
        <taxon>Eukaryota</taxon>
        <taxon>Metazoa</taxon>
        <taxon>Chordata</taxon>
        <taxon>Craniata</taxon>
        <taxon>Vertebrata</taxon>
        <taxon>Euteleostomi</taxon>
        <taxon>Actinopterygii</taxon>
        <taxon>Neopterygii</taxon>
        <taxon>Teleostei</taxon>
        <taxon>Neoteleostei</taxon>
        <taxon>Acanthomorphata</taxon>
        <taxon>Eupercaria</taxon>
        <taxon>Perciformes</taxon>
        <taxon>Percoidei</taxon>
        <taxon>Percidae</taxon>
        <taxon>Percinae</taxon>
        <taxon>Perca</taxon>
    </lineage>
</organism>
<feature type="compositionally biased region" description="Basic and acidic residues" evidence="1">
    <location>
        <begin position="145"/>
        <end position="155"/>
    </location>
</feature>
<accession>A0A6A5DZV0</accession>
<feature type="compositionally biased region" description="Low complexity" evidence="1">
    <location>
        <begin position="198"/>
        <end position="208"/>
    </location>
</feature>
<dbReference type="EMBL" id="VHII01000014">
    <property type="protein sequence ID" value="KAF1381101.1"/>
    <property type="molecule type" value="Genomic_DNA"/>
</dbReference>
<evidence type="ECO:0000256" key="1">
    <source>
        <dbReference type="SAM" id="MobiDB-lite"/>
    </source>
</evidence>
<dbReference type="AlphaFoldDB" id="A0A6A5DZV0"/>
<sequence>MVLENKTSARVEAGQRRVLDEATRQRRLTRQLEALEKDNFQRRRGGRREATTSSSASGRTSPRCWRRRLCPGCRKSPSHRCRRDNPRSFIPQTSIMKPSSSSSSSSPSLSSSSSDTRLLSSSSPPPLPCLSLRSPELQAQFLQECRNRFGSHGEDGVFSSPSSPSSSSPSSPPSSTGSPSSYSSSPPPSGDSKRDRLSLSSPELLSELKQSRSRSLRRVPAHNGMTTVFRGRGRGGQALGPAPSTGSANQKTGGRETDRRSDHRT</sequence>